<dbReference type="SUPFAM" id="SSF50729">
    <property type="entry name" value="PH domain-like"/>
    <property type="match status" value="1"/>
</dbReference>
<evidence type="ECO:0000313" key="3">
    <source>
        <dbReference type="EMBL" id="KAJ8369784.1"/>
    </source>
</evidence>
<feature type="compositionally biased region" description="Acidic residues" evidence="1">
    <location>
        <begin position="301"/>
        <end position="324"/>
    </location>
</feature>
<comment type="caution">
    <text evidence="3">The sequence shown here is derived from an EMBL/GenBank/DDBJ whole genome shotgun (WGS) entry which is preliminary data.</text>
</comment>
<dbReference type="OrthoDB" id="5962185at2759"/>
<gene>
    <name evidence="3" type="ORF">SKAU_G00098120</name>
</gene>
<dbReference type="Proteomes" id="UP001152622">
    <property type="component" value="Chromosome 3"/>
</dbReference>
<evidence type="ECO:0000313" key="4">
    <source>
        <dbReference type="Proteomes" id="UP001152622"/>
    </source>
</evidence>
<dbReference type="AlphaFoldDB" id="A0A9Q1J6V4"/>
<keyword evidence="4" id="KW-1185">Reference proteome</keyword>
<dbReference type="CDD" id="cd01214">
    <property type="entry name" value="PTB_FAM43A"/>
    <property type="match status" value="1"/>
</dbReference>
<dbReference type="EMBL" id="JAINUF010000003">
    <property type="protein sequence ID" value="KAJ8369784.1"/>
    <property type="molecule type" value="Genomic_DNA"/>
</dbReference>
<protein>
    <recommendedName>
        <fullName evidence="2">PID domain-containing protein</fullName>
    </recommendedName>
</protein>
<evidence type="ECO:0000256" key="1">
    <source>
        <dbReference type="SAM" id="MobiDB-lite"/>
    </source>
</evidence>
<dbReference type="PROSITE" id="PS01179">
    <property type="entry name" value="PID"/>
    <property type="match status" value="1"/>
</dbReference>
<dbReference type="PANTHER" id="PTHR11232">
    <property type="entry name" value="PHOSPHOTYROSINE INTERACTION DOMAIN-CONTAINING FAMILY MEMBER"/>
    <property type="match status" value="1"/>
</dbReference>
<dbReference type="SMART" id="SM00462">
    <property type="entry name" value="PTB"/>
    <property type="match status" value="1"/>
</dbReference>
<dbReference type="InterPro" id="IPR011993">
    <property type="entry name" value="PH-like_dom_sf"/>
</dbReference>
<dbReference type="PANTHER" id="PTHR11232:SF34">
    <property type="entry name" value="PROTEIN FAM43B"/>
    <property type="match status" value="1"/>
</dbReference>
<feature type="region of interest" description="Disordered" evidence="1">
    <location>
        <begin position="301"/>
        <end position="347"/>
    </location>
</feature>
<proteinExistence type="predicted"/>
<dbReference type="InterPro" id="IPR033930">
    <property type="entry name" value="FAM43A/B_PTB"/>
</dbReference>
<dbReference type="Gene3D" id="2.30.29.30">
    <property type="entry name" value="Pleckstrin-homology domain (PH domain)/Phosphotyrosine-binding domain (PTB)"/>
    <property type="match status" value="1"/>
</dbReference>
<feature type="domain" description="PID" evidence="2">
    <location>
        <begin position="117"/>
        <end position="248"/>
    </location>
</feature>
<name>A0A9Q1J6V4_SYNKA</name>
<dbReference type="InterPro" id="IPR006020">
    <property type="entry name" value="PTB/PI_dom"/>
</dbReference>
<reference evidence="3" key="1">
    <citation type="journal article" date="2023" name="Science">
        <title>Genome structures resolve the early diversification of teleost fishes.</title>
        <authorList>
            <person name="Parey E."/>
            <person name="Louis A."/>
            <person name="Montfort J."/>
            <person name="Bouchez O."/>
            <person name="Roques C."/>
            <person name="Iampietro C."/>
            <person name="Lluch J."/>
            <person name="Castinel A."/>
            <person name="Donnadieu C."/>
            <person name="Desvignes T."/>
            <person name="Floi Bucao C."/>
            <person name="Jouanno E."/>
            <person name="Wen M."/>
            <person name="Mejri S."/>
            <person name="Dirks R."/>
            <person name="Jansen H."/>
            <person name="Henkel C."/>
            <person name="Chen W.J."/>
            <person name="Zahm M."/>
            <person name="Cabau C."/>
            <person name="Klopp C."/>
            <person name="Thompson A.W."/>
            <person name="Robinson-Rechavi M."/>
            <person name="Braasch I."/>
            <person name="Lecointre G."/>
            <person name="Bobe J."/>
            <person name="Postlethwait J.H."/>
            <person name="Berthelot C."/>
            <person name="Roest Crollius H."/>
            <person name="Guiguen Y."/>
        </authorList>
    </citation>
    <scope>NUCLEOTIDE SEQUENCE</scope>
    <source>
        <strain evidence="3">WJC10195</strain>
    </source>
</reference>
<dbReference type="InterPro" id="IPR051133">
    <property type="entry name" value="Adapter_Engulfment-Domain"/>
</dbReference>
<organism evidence="3 4">
    <name type="scientific">Synaphobranchus kaupii</name>
    <name type="common">Kaup's arrowtooth eel</name>
    <dbReference type="NCBI Taxonomy" id="118154"/>
    <lineage>
        <taxon>Eukaryota</taxon>
        <taxon>Metazoa</taxon>
        <taxon>Chordata</taxon>
        <taxon>Craniata</taxon>
        <taxon>Vertebrata</taxon>
        <taxon>Euteleostomi</taxon>
        <taxon>Actinopterygii</taxon>
        <taxon>Neopterygii</taxon>
        <taxon>Teleostei</taxon>
        <taxon>Anguilliformes</taxon>
        <taxon>Synaphobranchidae</taxon>
        <taxon>Synaphobranchus</taxon>
    </lineage>
</organism>
<evidence type="ECO:0000259" key="2">
    <source>
        <dbReference type="PROSITE" id="PS01179"/>
    </source>
</evidence>
<sequence length="375" mass="42306">MKELRRRFRSTELGCVLRVPEEEEEEEEQAGEVSRGTPSLLLVPAMLPWRRSKFVLVEDEALGKPKSPSIGLSYHTILSSLVRSCPDLLPDCPLQRLSSIFRTKRQKVELNKEEPTYSVRYLGNAVTLTAKGEGCTEEAVAKIWSRSDYGGQSTKMKLTVGPQGIQMDHEGSKGSKKPGHLYFLHRITYCAADARRPKIFAWVYRHQIKNKAVVLRCHAVLVTRAEKARAMALSLYQTSSSAFSEFKRLKRQSDFRHCQQQALGGDAVPLTPLRRLLNGQCHYRPPMDRPRSGAHLCSIVEEDEEEEEEDEEEEEEEEEGGEGDGENRKGPRSDGCPPRPPENDMGKIVNGLDACSIGGCRVRRFSRQISVIRLL</sequence>
<accession>A0A9Q1J6V4</accession>
<dbReference type="Pfam" id="PF14719">
    <property type="entry name" value="PID_2"/>
    <property type="match status" value="1"/>
</dbReference>